<feature type="region of interest" description="Disordered" evidence="1">
    <location>
        <begin position="1"/>
        <end position="53"/>
    </location>
</feature>
<evidence type="ECO:0000313" key="2">
    <source>
        <dbReference type="EMBL" id="KAK9685862.1"/>
    </source>
</evidence>
<keyword evidence="3" id="KW-1185">Reference proteome</keyword>
<dbReference type="AlphaFoldDB" id="A0AAW1I947"/>
<organism evidence="2 3">
    <name type="scientific">Popillia japonica</name>
    <name type="common">Japanese beetle</name>
    <dbReference type="NCBI Taxonomy" id="7064"/>
    <lineage>
        <taxon>Eukaryota</taxon>
        <taxon>Metazoa</taxon>
        <taxon>Ecdysozoa</taxon>
        <taxon>Arthropoda</taxon>
        <taxon>Hexapoda</taxon>
        <taxon>Insecta</taxon>
        <taxon>Pterygota</taxon>
        <taxon>Neoptera</taxon>
        <taxon>Endopterygota</taxon>
        <taxon>Coleoptera</taxon>
        <taxon>Polyphaga</taxon>
        <taxon>Scarabaeiformia</taxon>
        <taxon>Scarabaeidae</taxon>
        <taxon>Rutelinae</taxon>
        <taxon>Popillia</taxon>
    </lineage>
</organism>
<feature type="compositionally biased region" description="Basic and acidic residues" evidence="1">
    <location>
        <begin position="1"/>
        <end position="12"/>
    </location>
</feature>
<accession>A0AAW1I947</accession>
<evidence type="ECO:0008006" key="4">
    <source>
        <dbReference type="Google" id="ProtNLM"/>
    </source>
</evidence>
<dbReference type="Proteomes" id="UP001458880">
    <property type="component" value="Unassembled WGS sequence"/>
</dbReference>
<gene>
    <name evidence="2" type="ORF">QE152_g37612</name>
</gene>
<proteinExistence type="predicted"/>
<name>A0AAW1I947_POPJA</name>
<reference evidence="2 3" key="1">
    <citation type="journal article" date="2024" name="BMC Genomics">
        <title>De novo assembly and annotation of Popillia japonica's genome with initial clues to its potential as an invasive pest.</title>
        <authorList>
            <person name="Cucini C."/>
            <person name="Boschi S."/>
            <person name="Funari R."/>
            <person name="Cardaioli E."/>
            <person name="Iannotti N."/>
            <person name="Marturano G."/>
            <person name="Paoli F."/>
            <person name="Bruttini M."/>
            <person name="Carapelli A."/>
            <person name="Frati F."/>
            <person name="Nardi F."/>
        </authorList>
    </citation>
    <scope>NUCLEOTIDE SEQUENCE [LARGE SCALE GENOMIC DNA]</scope>
    <source>
        <strain evidence="2">DMR45628</strain>
    </source>
</reference>
<evidence type="ECO:0000256" key="1">
    <source>
        <dbReference type="SAM" id="MobiDB-lite"/>
    </source>
</evidence>
<evidence type="ECO:0000313" key="3">
    <source>
        <dbReference type="Proteomes" id="UP001458880"/>
    </source>
</evidence>
<comment type="caution">
    <text evidence="2">The sequence shown here is derived from an EMBL/GenBank/DDBJ whole genome shotgun (WGS) entry which is preliminary data.</text>
</comment>
<sequence length="106" mass="11968">MEETISQKDQKKSGRTTSIEAVENASPSHKIEKKDQKKSGRTTSIEAVENASPSHKIENLDMILEAMEHMTEELKIDIDEVRQQNKQDIHSPIKSLLAKVLLICTI</sequence>
<protein>
    <recommendedName>
        <fullName evidence="4">Ty3-gypsy retrotransposon protein</fullName>
    </recommendedName>
</protein>
<feature type="compositionally biased region" description="Basic and acidic residues" evidence="1">
    <location>
        <begin position="29"/>
        <end position="38"/>
    </location>
</feature>
<dbReference type="EMBL" id="JASPKY010000743">
    <property type="protein sequence ID" value="KAK9685862.1"/>
    <property type="molecule type" value="Genomic_DNA"/>
</dbReference>